<evidence type="ECO:0000256" key="1">
    <source>
        <dbReference type="SAM" id="Phobius"/>
    </source>
</evidence>
<sequence>MRRTGWLETFDGANRGFLVRLAQPPCLQSDGLRLSMPGDGADQPTIWSLYKDEVRLSRIALVLYGLQDRYSQDALLQLASFLVTEPFQDGQADSTLLVYFSGVAGLNLSALIYCVRLILLETTLLRFAYHSIRIPARPRHDQLTCLNKIRTRAFCLGS</sequence>
<dbReference type="Proteomes" id="UP001303647">
    <property type="component" value="Unassembled WGS sequence"/>
</dbReference>
<proteinExistence type="predicted"/>
<feature type="transmembrane region" description="Helical" evidence="1">
    <location>
        <begin position="96"/>
        <end position="119"/>
    </location>
</feature>
<dbReference type="AlphaFoldDB" id="A0AAN7HKB3"/>
<gene>
    <name evidence="2" type="ORF">C7999DRAFT_44916</name>
</gene>
<keyword evidence="1" id="KW-0472">Membrane</keyword>
<organism evidence="2 3">
    <name type="scientific">Corynascus novoguineensis</name>
    <dbReference type="NCBI Taxonomy" id="1126955"/>
    <lineage>
        <taxon>Eukaryota</taxon>
        <taxon>Fungi</taxon>
        <taxon>Dikarya</taxon>
        <taxon>Ascomycota</taxon>
        <taxon>Pezizomycotina</taxon>
        <taxon>Sordariomycetes</taxon>
        <taxon>Sordariomycetidae</taxon>
        <taxon>Sordariales</taxon>
        <taxon>Chaetomiaceae</taxon>
        <taxon>Corynascus</taxon>
    </lineage>
</organism>
<comment type="caution">
    <text evidence="2">The sequence shown here is derived from an EMBL/GenBank/DDBJ whole genome shotgun (WGS) entry which is preliminary data.</text>
</comment>
<keyword evidence="1" id="KW-1133">Transmembrane helix</keyword>
<dbReference type="EMBL" id="MU857846">
    <property type="protein sequence ID" value="KAK4243229.1"/>
    <property type="molecule type" value="Genomic_DNA"/>
</dbReference>
<evidence type="ECO:0000313" key="3">
    <source>
        <dbReference type="Proteomes" id="UP001303647"/>
    </source>
</evidence>
<reference evidence="2" key="1">
    <citation type="journal article" date="2023" name="Mol. Phylogenet. Evol.">
        <title>Genome-scale phylogeny and comparative genomics of the fungal order Sordariales.</title>
        <authorList>
            <person name="Hensen N."/>
            <person name="Bonometti L."/>
            <person name="Westerberg I."/>
            <person name="Brannstrom I.O."/>
            <person name="Guillou S."/>
            <person name="Cros-Aarteil S."/>
            <person name="Calhoun S."/>
            <person name="Haridas S."/>
            <person name="Kuo A."/>
            <person name="Mondo S."/>
            <person name="Pangilinan J."/>
            <person name="Riley R."/>
            <person name="LaButti K."/>
            <person name="Andreopoulos B."/>
            <person name="Lipzen A."/>
            <person name="Chen C."/>
            <person name="Yan M."/>
            <person name="Daum C."/>
            <person name="Ng V."/>
            <person name="Clum A."/>
            <person name="Steindorff A."/>
            <person name="Ohm R.A."/>
            <person name="Martin F."/>
            <person name="Silar P."/>
            <person name="Natvig D.O."/>
            <person name="Lalanne C."/>
            <person name="Gautier V."/>
            <person name="Ament-Velasquez S.L."/>
            <person name="Kruys A."/>
            <person name="Hutchinson M.I."/>
            <person name="Powell A.J."/>
            <person name="Barry K."/>
            <person name="Miller A.N."/>
            <person name="Grigoriev I.V."/>
            <person name="Debuchy R."/>
            <person name="Gladieux P."/>
            <person name="Hiltunen Thoren M."/>
            <person name="Johannesson H."/>
        </authorList>
    </citation>
    <scope>NUCLEOTIDE SEQUENCE</scope>
    <source>
        <strain evidence="2">CBS 359.72</strain>
    </source>
</reference>
<keyword evidence="3" id="KW-1185">Reference proteome</keyword>
<accession>A0AAN7HKB3</accession>
<keyword evidence="1" id="KW-0812">Transmembrane</keyword>
<name>A0AAN7HKB3_9PEZI</name>
<protein>
    <submittedName>
        <fullName evidence="2">Uncharacterized protein</fullName>
    </submittedName>
</protein>
<reference evidence="2" key="2">
    <citation type="submission" date="2023-05" db="EMBL/GenBank/DDBJ databases">
        <authorList>
            <consortium name="Lawrence Berkeley National Laboratory"/>
            <person name="Steindorff A."/>
            <person name="Hensen N."/>
            <person name="Bonometti L."/>
            <person name="Westerberg I."/>
            <person name="Brannstrom I.O."/>
            <person name="Guillou S."/>
            <person name="Cros-Aarteil S."/>
            <person name="Calhoun S."/>
            <person name="Haridas S."/>
            <person name="Kuo A."/>
            <person name="Mondo S."/>
            <person name="Pangilinan J."/>
            <person name="Riley R."/>
            <person name="Labutti K."/>
            <person name="Andreopoulos B."/>
            <person name="Lipzen A."/>
            <person name="Chen C."/>
            <person name="Yanf M."/>
            <person name="Daum C."/>
            <person name="Ng V."/>
            <person name="Clum A."/>
            <person name="Ohm R."/>
            <person name="Martin F."/>
            <person name="Silar P."/>
            <person name="Natvig D."/>
            <person name="Lalanne C."/>
            <person name="Gautier V."/>
            <person name="Ament-Velasquez S.L."/>
            <person name="Kruys A."/>
            <person name="Hutchinson M.I."/>
            <person name="Powell A.J."/>
            <person name="Barry K."/>
            <person name="Miller A.N."/>
            <person name="Grigoriev I.V."/>
            <person name="Debuchy R."/>
            <person name="Gladieux P."/>
            <person name="Thoren M.H."/>
            <person name="Johannesson H."/>
        </authorList>
    </citation>
    <scope>NUCLEOTIDE SEQUENCE</scope>
    <source>
        <strain evidence="2">CBS 359.72</strain>
    </source>
</reference>
<evidence type="ECO:0000313" key="2">
    <source>
        <dbReference type="EMBL" id="KAK4243229.1"/>
    </source>
</evidence>